<evidence type="ECO:0000256" key="3">
    <source>
        <dbReference type="ARBA" id="ARBA00022989"/>
    </source>
</evidence>
<dbReference type="GO" id="GO:0005886">
    <property type="term" value="C:plasma membrane"/>
    <property type="evidence" value="ECO:0007669"/>
    <property type="project" value="UniProtKB-SubCell"/>
</dbReference>
<dbReference type="SUPFAM" id="SSF90123">
    <property type="entry name" value="ABC transporter transmembrane region"/>
    <property type="match status" value="1"/>
</dbReference>
<accession>A0A0D2J1Z7</accession>
<keyword evidence="2 5" id="KW-0812">Transmembrane</keyword>
<reference evidence="6 7" key="1">
    <citation type="submission" date="2013-11" db="EMBL/GenBank/DDBJ databases">
        <title>Metagenomic analysis of a methanogenic consortium involved in long chain n-alkane degradation.</title>
        <authorList>
            <person name="Davidova I.A."/>
            <person name="Callaghan A.V."/>
            <person name="Wawrik B."/>
            <person name="Pruitt S."/>
            <person name="Marks C."/>
            <person name="Duncan K.E."/>
            <person name="Suflita J.M."/>
        </authorList>
    </citation>
    <scope>NUCLEOTIDE SEQUENCE [LARGE SCALE GENOMIC DNA]</scope>
    <source>
        <strain evidence="6 7">SPR</strain>
    </source>
</reference>
<dbReference type="EMBL" id="AZAC01000034">
    <property type="protein sequence ID" value="KIX12254.1"/>
    <property type="molecule type" value="Genomic_DNA"/>
</dbReference>
<dbReference type="GO" id="GO:0005524">
    <property type="term" value="F:ATP binding"/>
    <property type="evidence" value="ECO:0007669"/>
    <property type="project" value="InterPro"/>
</dbReference>
<dbReference type="AlphaFoldDB" id="A0A0D2J1Z7"/>
<protein>
    <submittedName>
        <fullName evidence="6">Uncharacterized protein</fullName>
    </submittedName>
</protein>
<proteinExistence type="predicted"/>
<evidence type="ECO:0000256" key="5">
    <source>
        <dbReference type="SAM" id="Phobius"/>
    </source>
</evidence>
<dbReference type="InParanoid" id="A0A0D2J1Z7"/>
<comment type="caution">
    <text evidence="6">The sequence shown here is derived from an EMBL/GenBank/DDBJ whole genome shotgun (WGS) entry which is preliminary data.</text>
</comment>
<sequence length="108" mass="12547">MQTQKIDAYKITKPIQLMAVWFVALLLIVSAFLTAAINLAIPSWLSPSLAISAIVFVPLFLGCIFFMQTVFRKELQDDPYYSEYLKRQEIFKGFNPENNFIFKRTFLL</sequence>
<evidence type="ECO:0000256" key="4">
    <source>
        <dbReference type="ARBA" id="ARBA00023136"/>
    </source>
</evidence>
<evidence type="ECO:0000313" key="7">
    <source>
        <dbReference type="Proteomes" id="UP000032233"/>
    </source>
</evidence>
<keyword evidence="7" id="KW-1185">Reference proteome</keyword>
<feature type="transmembrane region" description="Helical" evidence="5">
    <location>
        <begin position="47"/>
        <end position="67"/>
    </location>
</feature>
<evidence type="ECO:0000313" key="6">
    <source>
        <dbReference type="EMBL" id="KIX12254.1"/>
    </source>
</evidence>
<keyword evidence="3 5" id="KW-1133">Transmembrane helix</keyword>
<dbReference type="Proteomes" id="UP000032233">
    <property type="component" value="Unassembled WGS sequence"/>
</dbReference>
<organism evidence="6 7">
    <name type="scientific">Dethiosulfatarculus sandiegensis</name>
    <dbReference type="NCBI Taxonomy" id="1429043"/>
    <lineage>
        <taxon>Bacteria</taxon>
        <taxon>Pseudomonadati</taxon>
        <taxon>Thermodesulfobacteriota</taxon>
        <taxon>Desulfarculia</taxon>
        <taxon>Desulfarculales</taxon>
        <taxon>Desulfarculaceae</taxon>
        <taxon>Dethiosulfatarculus</taxon>
    </lineage>
</organism>
<feature type="transmembrane region" description="Helical" evidence="5">
    <location>
        <begin position="20"/>
        <end position="41"/>
    </location>
</feature>
<evidence type="ECO:0000256" key="2">
    <source>
        <dbReference type="ARBA" id="ARBA00022692"/>
    </source>
</evidence>
<name>A0A0D2J1Z7_9BACT</name>
<gene>
    <name evidence="6" type="ORF">X474_19750</name>
</gene>
<evidence type="ECO:0000256" key="1">
    <source>
        <dbReference type="ARBA" id="ARBA00004651"/>
    </source>
</evidence>
<comment type="subcellular location">
    <subcellularLocation>
        <location evidence="1">Cell membrane</location>
        <topology evidence="1">Multi-pass membrane protein</topology>
    </subcellularLocation>
</comment>
<dbReference type="InterPro" id="IPR036640">
    <property type="entry name" value="ABC1_TM_sf"/>
</dbReference>
<keyword evidence="4 5" id="KW-0472">Membrane</keyword>
<dbReference type="STRING" id="1429043.X474_19750"/>